<evidence type="ECO:0000313" key="2">
    <source>
        <dbReference type="Proteomes" id="UP001239111"/>
    </source>
</evidence>
<name>A0ACC2PLM7_9HYME</name>
<gene>
    <name evidence="1" type="ORF">QAD02_019780</name>
</gene>
<dbReference type="Proteomes" id="UP001239111">
    <property type="component" value="Chromosome 1"/>
</dbReference>
<dbReference type="EMBL" id="CM056741">
    <property type="protein sequence ID" value="KAJ8683988.1"/>
    <property type="molecule type" value="Genomic_DNA"/>
</dbReference>
<sequence>MGSVGYTGIRASEVLHVIECRMVDVAWDDSTIRCYDELPVLYDNKSFYMTPRTRVLKKHRTERLCSSDNGGGYQFDKVWYIFSPDRQAIIPPAEIQTGQIQE</sequence>
<proteinExistence type="predicted"/>
<protein>
    <submittedName>
        <fullName evidence="1">Uncharacterized protein</fullName>
    </submittedName>
</protein>
<organism evidence="1 2">
    <name type="scientific">Eretmocerus hayati</name>
    <dbReference type="NCBI Taxonomy" id="131215"/>
    <lineage>
        <taxon>Eukaryota</taxon>
        <taxon>Metazoa</taxon>
        <taxon>Ecdysozoa</taxon>
        <taxon>Arthropoda</taxon>
        <taxon>Hexapoda</taxon>
        <taxon>Insecta</taxon>
        <taxon>Pterygota</taxon>
        <taxon>Neoptera</taxon>
        <taxon>Endopterygota</taxon>
        <taxon>Hymenoptera</taxon>
        <taxon>Apocrita</taxon>
        <taxon>Proctotrupomorpha</taxon>
        <taxon>Chalcidoidea</taxon>
        <taxon>Aphelinidae</taxon>
        <taxon>Aphelininae</taxon>
        <taxon>Eretmocerus</taxon>
    </lineage>
</organism>
<comment type="caution">
    <text evidence="1">The sequence shown here is derived from an EMBL/GenBank/DDBJ whole genome shotgun (WGS) entry which is preliminary data.</text>
</comment>
<keyword evidence="2" id="KW-1185">Reference proteome</keyword>
<reference evidence="1" key="1">
    <citation type="submission" date="2023-04" db="EMBL/GenBank/DDBJ databases">
        <title>A chromosome-level genome assembly of the parasitoid wasp Eretmocerus hayati.</title>
        <authorList>
            <person name="Zhong Y."/>
            <person name="Liu S."/>
            <person name="Liu Y."/>
        </authorList>
    </citation>
    <scope>NUCLEOTIDE SEQUENCE</scope>
    <source>
        <strain evidence="1">ZJU_SS_LIU_2023</strain>
    </source>
</reference>
<accession>A0ACC2PLM7</accession>
<evidence type="ECO:0000313" key="1">
    <source>
        <dbReference type="EMBL" id="KAJ8683988.1"/>
    </source>
</evidence>